<evidence type="ECO:0000313" key="2">
    <source>
        <dbReference type="Proteomes" id="UP000799754"/>
    </source>
</evidence>
<accession>A0ACB6RJC5</accession>
<name>A0ACB6RJC5_9PLEO</name>
<reference evidence="1" key="1">
    <citation type="journal article" date="2020" name="Stud. Mycol.">
        <title>101 Dothideomycetes genomes: a test case for predicting lifestyles and emergence of pathogens.</title>
        <authorList>
            <person name="Haridas S."/>
            <person name="Albert R."/>
            <person name="Binder M."/>
            <person name="Bloem J."/>
            <person name="Labutti K."/>
            <person name="Salamov A."/>
            <person name="Andreopoulos B."/>
            <person name="Baker S."/>
            <person name="Barry K."/>
            <person name="Bills G."/>
            <person name="Bluhm B."/>
            <person name="Cannon C."/>
            <person name="Castanera R."/>
            <person name="Culley D."/>
            <person name="Daum C."/>
            <person name="Ezra D."/>
            <person name="Gonzalez J."/>
            <person name="Henrissat B."/>
            <person name="Kuo A."/>
            <person name="Liang C."/>
            <person name="Lipzen A."/>
            <person name="Lutzoni F."/>
            <person name="Magnuson J."/>
            <person name="Mondo S."/>
            <person name="Nolan M."/>
            <person name="Ohm R."/>
            <person name="Pangilinan J."/>
            <person name="Park H.-J."/>
            <person name="Ramirez L."/>
            <person name="Alfaro M."/>
            <person name="Sun H."/>
            <person name="Tritt A."/>
            <person name="Yoshinaga Y."/>
            <person name="Zwiers L.-H."/>
            <person name="Turgeon B."/>
            <person name="Goodwin S."/>
            <person name="Spatafora J."/>
            <person name="Crous P."/>
            <person name="Grigoriev I."/>
        </authorList>
    </citation>
    <scope>NUCLEOTIDE SEQUENCE</scope>
    <source>
        <strain evidence="1">CBS 525.71</strain>
    </source>
</reference>
<sequence length="159" mass="18496">MEPINAALAAIESLKSGEKLVYMQIAKRFGVNRITLARQHQGLTTSCAICYQNQQALHLQQEIELIEYINQVSKQGLPPDRNLVQRLASQLVQNELGYHWIDCFVQRYPGLLKPKLVTTMDHNCHRADSELKYKLYFKLLRNKLDQYQVEPHHGYNMDD</sequence>
<proteinExistence type="predicted"/>
<organism evidence="1 2">
    <name type="scientific">Macroventuria anomochaeta</name>
    <dbReference type="NCBI Taxonomy" id="301207"/>
    <lineage>
        <taxon>Eukaryota</taxon>
        <taxon>Fungi</taxon>
        <taxon>Dikarya</taxon>
        <taxon>Ascomycota</taxon>
        <taxon>Pezizomycotina</taxon>
        <taxon>Dothideomycetes</taxon>
        <taxon>Pleosporomycetidae</taxon>
        <taxon>Pleosporales</taxon>
        <taxon>Pleosporineae</taxon>
        <taxon>Didymellaceae</taxon>
        <taxon>Macroventuria</taxon>
    </lineage>
</organism>
<evidence type="ECO:0000313" key="1">
    <source>
        <dbReference type="EMBL" id="KAF2621069.1"/>
    </source>
</evidence>
<gene>
    <name evidence="1" type="ORF">BU25DRAFT_355167</name>
</gene>
<dbReference type="Proteomes" id="UP000799754">
    <property type="component" value="Unassembled WGS sequence"/>
</dbReference>
<keyword evidence="2" id="KW-1185">Reference proteome</keyword>
<dbReference type="EMBL" id="MU006768">
    <property type="protein sequence ID" value="KAF2621069.1"/>
    <property type="molecule type" value="Genomic_DNA"/>
</dbReference>
<protein>
    <submittedName>
        <fullName evidence="1">Uncharacterized protein</fullName>
    </submittedName>
</protein>
<comment type="caution">
    <text evidence="1">The sequence shown here is derived from an EMBL/GenBank/DDBJ whole genome shotgun (WGS) entry which is preliminary data.</text>
</comment>